<reference evidence="1 2" key="1">
    <citation type="journal article" date="2021" name="Elife">
        <title>Chloroplast acquisition without the gene transfer in kleptoplastic sea slugs, Plakobranchus ocellatus.</title>
        <authorList>
            <person name="Maeda T."/>
            <person name="Takahashi S."/>
            <person name="Yoshida T."/>
            <person name="Shimamura S."/>
            <person name="Takaki Y."/>
            <person name="Nagai Y."/>
            <person name="Toyoda A."/>
            <person name="Suzuki Y."/>
            <person name="Arimoto A."/>
            <person name="Ishii H."/>
            <person name="Satoh N."/>
            <person name="Nishiyama T."/>
            <person name="Hasebe M."/>
            <person name="Maruyama T."/>
            <person name="Minagawa J."/>
            <person name="Obokata J."/>
            <person name="Shigenobu S."/>
        </authorList>
    </citation>
    <scope>NUCLEOTIDE SEQUENCE [LARGE SCALE GENOMIC DNA]</scope>
</reference>
<name>A0AAV4ABW0_9GAST</name>
<proteinExistence type="predicted"/>
<evidence type="ECO:0000313" key="1">
    <source>
        <dbReference type="EMBL" id="GFO05826.1"/>
    </source>
</evidence>
<dbReference type="EMBL" id="BLXT01003753">
    <property type="protein sequence ID" value="GFO05826.1"/>
    <property type="molecule type" value="Genomic_DNA"/>
</dbReference>
<organism evidence="1 2">
    <name type="scientific">Plakobranchus ocellatus</name>
    <dbReference type="NCBI Taxonomy" id="259542"/>
    <lineage>
        <taxon>Eukaryota</taxon>
        <taxon>Metazoa</taxon>
        <taxon>Spiralia</taxon>
        <taxon>Lophotrochozoa</taxon>
        <taxon>Mollusca</taxon>
        <taxon>Gastropoda</taxon>
        <taxon>Heterobranchia</taxon>
        <taxon>Euthyneura</taxon>
        <taxon>Panpulmonata</taxon>
        <taxon>Sacoglossa</taxon>
        <taxon>Placobranchoidea</taxon>
        <taxon>Plakobranchidae</taxon>
        <taxon>Plakobranchus</taxon>
    </lineage>
</organism>
<gene>
    <name evidence="1" type="ORF">PoB_003233100</name>
</gene>
<sequence length="95" mass="10167">MRLLITTVLAVDKDYVSVNCQCGCGSVSPYRAPPSTGVVVTGTVEAEEQPVWNVLIELVVRTVYLQAQASPGVLTVRAAMEGVHVPAAVLQELDW</sequence>
<evidence type="ECO:0000313" key="2">
    <source>
        <dbReference type="Proteomes" id="UP000735302"/>
    </source>
</evidence>
<dbReference type="AlphaFoldDB" id="A0AAV4ABW0"/>
<dbReference type="Proteomes" id="UP000735302">
    <property type="component" value="Unassembled WGS sequence"/>
</dbReference>
<comment type="caution">
    <text evidence="1">The sequence shown here is derived from an EMBL/GenBank/DDBJ whole genome shotgun (WGS) entry which is preliminary data.</text>
</comment>
<keyword evidence="2" id="KW-1185">Reference proteome</keyword>
<protein>
    <submittedName>
        <fullName evidence="1">Uncharacterized protein</fullName>
    </submittedName>
</protein>
<accession>A0AAV4ABW0</accession>